<dbReference type="InterPro" id="IPR053211">
    <property type="entry name" value="DNA_repair-toleration"/>
</dbReference>
<evidence type="ECO:0000313" key="4">
    <source>
        <dbReference type="EMBL" id="ORY83974.1"/>
    </source>
</evidence>
<feature type="transmembrane region" description="Helical" evidence="3">
    <location>
        <begin position="221"/>
        <end position="244"/>
    </location>
</feature>
<feature type="compositionally biased region" description="Low complexity" evidence="2">
    <location>
        <begin position="411"/>
        <end position="421"/>
    </location>
</feature>
<dbReference type="SUPFAM" id="SSF52058">
    <property type="entry name" value="L domain-like"/>
    <property type="match status" value="1"/>
</dbReference>
<evidence type="ECO:0000256" key="1">
    <source>
        <dbReference type="ARBA" id="ARBA00022729"/>
    </source>
</evidence>
<dbReference type="AlphaFoldDB" id="A0A1Y2FKV1"/>
<evidence type="ECO:0008006" key="6">
    <source>
        <dbReference type="Google" id="ProtNLM"/>
    </source>
</evidence>
<feature type="region of interest" description="Disordered" evidence="2">
    <location>
        <begin position="313"/>
        <end position="340"/>
    </location>
</feature>
<protein>
    <recommendedName>
        <fullName evidence="6">L domain-like protein</fullName>
    </recommendedName>
</protein>
<dbReference type="PANTHER" id="PTHR48060:SF21">
    <property type="entry name" value="L DOMAIN-LIKE PROTEIN"/>
    <property type="match status" value="1"/>
</dbReference>
<dbReference type="STRING" id="1754190.A0A1Y2FKV1"/>
<evidence type="ECO:0000313" key="5">
    <source>
        <dbReference type="Proteomes" id="UP000193920"/>
    </source>
</evidence>
<dbReference type="Proteomes" id="UP000193920">
    <property type="component" value="Unassembled WGS sequence"/>
</dbReference>
<keyword evidence="3" id="KW-0472">Membrane</keyword>
<feature type="region of interest" description="Disordered" evidence="2">
    <location>
        <begin position="411"/>
        <end position="456"/>
    </location>
</feature>
<organism evidence="4 5">
    <name type="scientific">Neocallimastix californiae</name>
    <dbReference type="NCBI Taxonomy" id="1754190"/>
    <lineage>
        <taxon>Eukaryota</taxon>
        <taxon>Fungi</taxon>
        <taxon>Fungi incertae sedis</taxon>
        <taxon>Chytridiomycota</taxon>
        <taxon>Chytridiomycota incertae sedis</taxon>
        <taxon>Neocallimastigomycetes</taxon>
        <taxon>Neocallimastigales</taxon>
        <taxon>Neocallimastigaceae</taxon>
        <taxon>Neocallimastix</taxon>
    </lineage>
</organism>
<sequence length="578" mass="63614">MDVFATNEWECENDSQAPDNHITSVMLNNKGLAGEIPWNIIKGFSKLQTLSLNNNKLTGDATNISHLSNISTLQNVDLSSNMLSGTLPTSLPTNLSVINLQSNEVSGPLPESWTQKQNFKCTVPSGICKPKSLTDVTSICNNNLPECKEDQVVTKTSTKNNDESIKSNEADANANKDDQSKNVNSDVLNSDKSNEKDSSKVVNTLEEDDLLKSDENESSHAALYTLLSIIIGIVVLIGLIVGYVKYKNAKHDKEMITSLKRRRETLQKIQKRNSRFSYSKSSDAQSVNEFDNAAESRYSASIQSGSPYITSNLGANQSINSGKNKSLSDGNSSDRNSMDQRAKEHVINMNSDAMNDSNRNSKTFEIERSQTEPSLSYSYSTNKYNTTLTSLYDSSYCSTCDSSYSSISSASSLSNDQSSFSEEGDSNSQLLSFNRTNSLNNNKANRPRKDSEATNFTLGSSIGGFDSSRNNITKRSIISSSSNNTLVNPTGYGNNFSSTNNVFSSSATTTKLLEEDNFDNLKIVLEDIKEEENSLNSPSLNLSVSEDLGKGLNMSYILKDNSFFNENNHHEDQILLNW</sequence>
<keyword evidence="5" id="KW-1185">Reference proteome</keyword>
<evidence type="ECO:0000256" key="3">
    <source>
        <dbReference type="SAM" id="Phobius"/>
    </source>
</evidence>
<feature type="region of interest" description="Disordered" evidence="2">
    <location>
        <begin position="151"/>
        <end position="201"/>
    </location>
</feature>
<gene>
    <name evidence="4" type="ORF">LY90DRAFT_697221</name>
</gene>
<keyword evidence="3" id="KW-1133">Transmembrane helix</keyword>
<accession>A0A1Y2FKV1</accession>
<reference evidence="4 5" key="1">
    <citation type="submission" date="2016-08" db="EMBL/GenBank/DDBJ databases">
        <title>A Parts List for Fungal Cellulosomes Revealed by Comparative Genomics.</title>
        <authorList>
            <consortium name="DOE Joint Genome Institute"/>
            <person name="Haitjema C.H."/>
            <person name="Gilmore S.P."/>
            <person name="Henske J.K."/>
            <person name="Solomon K.V."/>
            <person name="De Groot R."/>
            <person name="Kuo A."/>
            <person name="Mondo S.J."/>
            <person name="Salamov A.A."/>
            <person name="Labutti K."/>
            <person name="Zhao Z."/>
            <person name="Chiniquy J."/>
            <person name="Barry K."/>
            <person name="Brewer H.M."/>
            <person name="Purvine S.O."/>
            <person name="Wright A.T."/>
            <person name="Boxma B."/>
            <person name="Van Alen T."/>
            <person name="Hackstein J.H."/>
            <person name="Baker S.E."/>
            <person name="Grigoriev I.V."/>
            <person name="O'Malley M.A."/>
        </authorList>
    </citation>
    <scope>NUCLEOTIDE SEQUENCE [LARGE SCALE GENOMIC DNA]</scope>
    <source>
        <strain evidence="4 5">G1</strain>
    </source>
</reference>
<evidence type="ECO:0000256" key="2">
    <source>
        <dbReference type="SAM" id="MobiDB-lite"/>
    </source>
</evidence>
<keyword evidence="1" id="KW-0732">Signal</keyword>
<dbReference type="PANTHER" id="PTHR48060">
    <property type="entry name" value="DNA DAMAGE-REPAIR/TOLERATION PROTEIN DRT100"/>
    <property type="match status" value="1"/>
</dbReference>
<proteinExistence type="predicted"/>
<keyword evidence="3" id="KW-0812">Transmembrane</keyword>
<feature type="compositionally biased region" description="Basic and acidic residues" evidence="2">
    <location>
        <begin position="160"/>
        <end position="180"/>
    </location>
</feature>
<feature type="compositionally biased region" description="Polar residues" evidence="2">
    <location>
        <begin position="313"/>
        <end position="335"/>
    </location>
</feature>
<dbReference type="EMBL" id="MCOG01000006">
    <property type="protein sequence ID" value="ORY83974.1"/>
    <property type="molecule type" value="Genomic_DNA"/>
</dbReference>
<dbReference type="OrthoDB" id="2159928at2759"/>
<feature type="compositionally biased region" description="Polar residues" evidence="2">
    <location>
        <begin position="426"/>
        <end position="444"/>
    </location>
</feature>
<dbReference type="InterPro" id="IPR032675">
    <property type="entry name" value="LRR_dom_sf"/>
</dbReference>
<comment type="caution">
    <text evidence="4">The sequence shown here is derived from an EMBL/GenBank/DDBJ whole genome shotgun (WGS) entry which is preliminary data.</text>
</comment>
<dbReference type="Gene3D" id="3.80.10.10">
    <property type="entry name" value="Ribonuclease Inhibitor"/>
    <property type="match status" value="1"/>
</dbReference>
<name>A0A1Y2FKV1_9FUNG</name>